<evidence type="ECO:0000256" key="2">
    <source>
        <dbReference type="ARBA" id="ARBA00022443"/>
    </source>
</evidence>
<dbReference type="GO" id="GO:0061024">
    <property type="term" value="P:membrane organization"/>
    <property type="evidence" value="ECO:0007669"/>
    <property type="project" value="TreeGrafter"/>
</dbReference>
<dbReference type="AlphaFoldDB" id="A0AAV4R478"/>
<dbReference type="PANTHER" id="PTHR14167:SF76">
    <property type="entry name" value="ENDOPHILIN B, ISOFORM A"/>
    <property type="match status" value="1"/>
</dbReference>
<dbReference type="PROSITE" id="PS51021">
    <property type="entry name" value="BAR"/>
    <property type="match status" value="1"/>
</dbReference>
<dbReference type="Gene3D" id="2.30.30.40">
    <property type="entry name" value="SH3 Domains"/>
    <property type="match status" value="1"/>
</dbReference>
<feature type="region of interest" description="Disordered" evidence="4">
    <location>
        <begin position="310"/>
        <end position="331"/>
    </location>
</feature>
<dbReference type="SUPFAM" id="SSF103657">
    <property type="entry name" value="BAR/IMD domain-like"/>
    <property type="match status" value="1"/>
</dbReference>
<sequence length="392" mass="43844">MYNYANRVWREGEQRSMTHLFSSCLCACAEIVMDFSMKSIKGLAAEAATAFTRAVQGAKLGLYNLLFILFNSILKKNLGHLRKLSLMPITMAWPCVLTERSTGLRDLCLGQMLFSNLIQILELKTTSLRNLTRKREHPSNLDILGQDMIDAGADIGSGTPYGSALIKIGQAQQRLGAAEREFVRSAMTTYVSPLKRFLEGDMKTIMKEKILLENKRLDLDACKSRLRKARSMESQANAETELRISQAEFDRQAEITRLLLEGISSAHANHLRCLSDFVEAQAAFYNQCQQFMVDLQKELSSSTNLARGKGAHQGLYPASPSPSDMPLNSLPDDKKRARVLYNYEAYDTSELSLTADEVIVVCPLPVPDVDWMMGERGTQKGKVPIAYLEILN</sequence>
<evidence type="ECO:0000256" key="1">
    <source>
        <dbReference type="ARBA" id="ARBA00006697"/>
    </source>
</evidence>
<dbReference type="InterPro" id="IPR004148">
    <property type="entry name" value="BAR_dom"/>
</dbReference>
<dbReference type="Pfam" id="PF03114">
    <property type="entry name" value="BAR"/>
    <property type="match status" value="1"/>
</dbReference>
<dbReference type="GO" id="GO:0005737">
    <property type="term" value="C:cytoplasm"/>
    <property type="evidence" value="ECO:0007669"/>
    <property type="project" value="InterPro"/>
</dbReference>
<keyword evidence="8" id="KW-1185">Reference proteome</keyword>
<dbReference type="SUPFAM" id="SSF50044">
    <property type="entry name" value="SH3-domain"/>
    <property type="match status" value="1"/>
</dbReference>
<dbReference type="Pfam" id="PF14604">
    <property type="entry name" value="SH3_9"/>
    <property type="match status" value="1"/>
</dbReference>
<evidence type="ECO:0000256" key="3">
    <source>
        <dbReference type="PROSITE-ProRule" id="PRU00192"/>
    </source>
</evidence>
<dbReference type="PANTHER" id="PTHR14167">
    <property type="entry name" value="SH3 DOMAIN-CONTAINING"/>
    <property type="match status" value="1"/>
</dbReference>
<feature type="domain" description="BAR" evidence="6">
    <location>
        <begin position="98"/>
        <end position="308"/>
    </location>
</feature>
<dbReference type="GO" id="GO:0016020">
    <property type="term" value="C:membrane"/>
    <property type="evidence" value="ECO:0007669"/>
    <property type="project" value="TreeGrafter"/>
</dbReference>
<evidence type="ECO:0000259" key="6">
    <source>
        <dbReference type="PROSITE" id="PS51021"/>
    </source>
</evidence>
<dbReference type="InterPro" id="IPR027267">
    <property type="entry name" value="AH/BAR_dom_sf"/>
</dbReference>
<dbReference type="SMART" id="SM00721">
    <property type="entry name" value="BAR"/>
    <property type="match status" value="1"/>
</dbReference>
<evidence type="ECO:0000259" key="5">
    <source>
        <dbReference type="PROSITE" id="PS50002"/>
    </source>
</evidence>
<dbReference type="SMART" id="SM00326">
    <property type="entry name" value="SH3"/>
    <property type="match status" value="1"/>
</dbReference>
<proteinExistence type="inferred from homology"/>
<dbReference type="CDD" id="cd11802">
    <property type="entry name" value="SH3_Endophilin_B"/>
    <property type="match status" value="1"/>
</dbReference>
<comment type="caution">
    <text evidence="7">The sequence shown here is derived from an EMBL/GenBank/DDBJ whole genome shotgun (WGS) entry which is preliminary data.</text>
</comment>
<keyword evidence="2 3" id="KW-0728">SH3 domain</keyword>
<comment type="similarity">
    <text evidence="1">Belongs to the endophilin family.</text>
</comment>
<dbReference type="EMBL" id="BPLR01007405">
    <property type="protein sequence ID" value="GIY16723.1"/>
    <property type="molecule type" value="Genomic_DNA"/>
</dbReference>
<dbReference type="InterPro" id="IPR050384">
    <property type="entry name" value="Endophilin_SH3RF"/>
</dbReference>
<name>A0AAV4R478_CAEEX</name>
<dbReference type="InterPro" id="IPR001452">
    <property type="entry name" value="SH3_domain"/>
</dbReference>
<accession>A0AAV4R478</accession>
<evidence type="ECO:0000313" key="8">
    <source>
        <dbReference type="Proteomes" id="UP001054945"/>
    </source>
</evidence>
<reference evidence="7 8" key="1">
    <citation type="submission" date="2021-06" db="EMBL/GenBank/DDBJ databases">
        <title>Caerostris extrusa draft genome.</title>
        <authorList>
            <person name="Kono N."/>
            <person name="Arakawa K."/>
        </authorList>
    </citation>
    <scope>NUCLEOTIDE SEQUENCE [LARGE SCALE GENOMIC DNA]</scope>
</reference>
<feature type="domain" description="SH3" evidence="5">
    <location>
        <begin position="332"/>
        <end position="392"/>
    </location>
</feature>
<dbReference type="Gene3D" id="1.20.1270.60">
    <property type="entry name" value="Arfaptin homology (AH) domain/BAR domain"/>
    <property type="match status" value="1"/>
</dbReference>
<dbReference type="Proteomes" id="UP001054945">
    <property type="component" value="Unassembled WGS sequence"/>
</dbReference>
<dbReference type="PROSITE" id="PS50002">
    <property type="entry name" value="SH3"/>
    <property type="match status" value="1"/>
</dbReference>
<organism evidence="7 8">
    <name type="scientific">Caerostris extrusa</name>
    <name type="common">Bark spider</name>
    <name type="synonym">Caerostris bankana</name>
    <dbReference type="NCBI Taxonomy" id="172846"/>
    <lineage>
        <taxon>Eukaryota</taxon>
        <taxon>Metazoa</taxon>
        <taxon>Ecdysozoa</taxon>
        <taxon>Arthropoda</taxon>
        <taxon>Chelicerata</taxon>
        <taxon>Arachnida</taxon>
        <taxon>Araneae</taxon>
        <taxon>Araneomorphae</taxon>
        <taxon>Entelegynae</taxon>
        <taxon>Araneoidea</taxon>
        <taxon>Araneidae</taxon>
        <taxon>Caerostris</taxon>
    </lineage>
</organism>
<protein>
    <submittedName>
        <fullName evidence="7">Endophilin-B1</fullName>
    </submittedName>
</protein>
<evidence type="ECO:0000256" key="4">
    <source>
        <dbReference type="SAM" id="MobiDB-lite"/>
    </source>
</evidence>
<evidence type="ECO:0000313" key="7">
    <source>
        <dbReference type="EMBL" id="GIY16723.1"/>
    </source>
</evidence>
<gene>
    <name evidence="7" type="primary">SH3GLB1</name>
    <name evidence="7" type="ORF">CEXT_308921</name>
</gene>
<dbReference type="InterPro" id="IPR036028">
    <property type="entry name" value="SH3-like_dom_sf"/>
</dbReference>